<dbReference type="Proteomes" id="UP000734854">
    <property type="component" value="Unassembled WGS sequence"/>
</dbReference>
<evidence type="ECO:0000313" key="2">
    <source>
        <dbReference type="EMBL" id="KAG6470632.1"/>
    </source>
</evidence>
<comment type="caution">
    <text evidence="2">The sequence shown here is derived from an EMBL/GenBank/DDBJ whole genome shotgun (WGS) entry which is preliminary data.</text>
</comment>
<keyword evidence="3" id="KW-1185">Reference proteome</keyword>
<name>A0A8J5CA09_ZINOF</name>
<dbReference type="InterPro" id="IPR013103">
    <property type="entry name" value="RVT_2"/>
</dbReference>
<dbReference type="Pfam" id="PF07727">
    <property type="entry name" value="RVT_2"/>
    <property type="match status" value="1"/>
</dbReference>
<sequence>MHARTAVPVLFTLPSDRWVSILKNVTTTPLSHGRHLTLSRRALCHGFAHGFRKSHLAKMVLLVCVLLQSTYRVLVTVFSVTRLADISKRYDTETDLLRLLSPFGTFRRRFKLAAVVSRLAIHNMSGISHVLQAATGGLGICLIRTEIVVSVILDFAVCENSFTIILLYVDDMIIVGNDQKAINNVKAFLATCFKLKDLGMLKYFLGIEVARSTMGISINQRKYTLDLLQEVGLLGAKSANSKRELEWYVEVINIDGLFNEPYDETLDPTYDPNELDGKESESKTIERRKVVGVERKGGSSGANVRDNKKDDNCDEDGGWIALKYSERFRMNPKLDAKNFKNQVMHENRFFLSKSQGYRAKKKALAIVRGLDSSQYGQLYDYAIEIQRSNPGSTVVIKLEDDFCYPKTGQGRFQRMVIAYRVFLYERLFGQQPSQQLIHNLKQNCGRSHNVNCVETAVATTDYLLCPVSPATVDSQRRKLLTRPGTGYKRLMLPPTL</sequence>
<dbReference type="EMBL" id="JACMSC010000021">
    <property type="protein sequence ID" value="KAG6470632.1"/>
    <property type="molecule type" value="Genomic_DNA"/>
</dbReference>
<reference evidence="2 3" key="1">
    <citation type="submission" date="2020-08" db="EMBL/GenBank/DDBJ databases">
        <title>Plant Genome Project.</title>
        <authorList>
            <person name="Zhang R.-G."/>
        </authorList>
    </citation>
    <scope>NUCLEOTIDE SEQUENCE [LARGE SCALE GENOMIC DNA]</scope>
    <source>
        <tissue evidence="2">Rhizome</tissue>
    </source>
</reference>
<proteinExistence type="predicted"/>
<evidence type="ECO:0000259" key="1">
    <source>
        <dbReference type="Pfam" id="PF07727"/>
    </source>
</evidence>
<evidence type="ECO:0000313" key="3">
    <source>
        <dbReference type="Proteomes" id="UP000734854"/>
    </source>
</evidence>
<protein>
    <recommendedName>
        <fullName evidence="1">Reverse transcriptase Ty1/copia-type domain-containing protein</fullName>
    </recommendedName>
</protein>
<dbReference type="PANTHER" id="PTHR31973:SF191">
    <property type="entry name" value="OS05G0489400 PROTEIN"/>
    <property type="match status" value="1"/>
</dbReference>
<feature type="domain" description="Reverse transcriptase Ty1/copia-type" evidence="1">
    <location>
        <begin position="160"/>
        <end position="238"/>
    </location>
</feature>
<dbReference type="PANTHER" id="PTHR31973">
    <property type="entry name" value="POLYPROTEIN, PUTATIVE-RELATED"/>
    <property type="match status" value="1"/>
</dbReference>
<organism evidence="2 3">
    <name type="scientific">Zingiber officinale</name>
    <name type="common">Ginger</name>
    <name type="synonym">Amomum zingiber</name>
    <dbReference type="NCBI Taxonomy" id="94328"/>
    <lineage>
        <taxon>Eukaryota</taxon>
        <taxon>Viridiplantae</taxon>
        <taxon>Streptophyta</taxon>
        <taxon>Embryophyta</taxon>
        <taxon>Tracheophyta</taxon>
        <taxon>Spermatophyta</taxon>
        <taxon>Magnoliopsida</taxon>
        <taxon>Liliopsida</taxon>
        <taxon>Zingiberales</taxon>
        <taxon>Zingiberaceae</taxon>
        <taxon>Zingiber</taxon>
    </lineage>
</organism>
<gene>
    <name evidence="2" type="ORF">ZIOFF_071709</name>
</gene>
<dbReference type="AlphaFoldDB" id="A0A8J5CA09"/>
<accession>A0A8J5CA09</accession>